<evidence type="ECO:0000313" key="1">
    <source>
        <dbReference type="EMBL" id="PLB45006.1"/>
    </source>
</evidence>
<keyword evidence="2" id="KW-1185">Reference proteome</keyword>
<dbReference type="Proteomes" id="UP000234275">
    <property type="component" value="Unassembled WGS sequence"/>
</dbReference>
<dbReference type="EMBL" id="MSFO01000008">
    <property type="protein sequence ID" value="PLB45006.1"/>
    <property type="molecule type" value="Genomic_DNA"/>
</dbReference>
<sequence length="135" mass="14988">MVGTSLCVTSISGVQCIFSQLHERQWLLNCYVTREKGGNHLSLLFNLNSVSKPIVWYSTLEFLFFRDGRGERGAIITCHLPVQGDKATRQHGNKIMPYGVSVDCVISESFGLRLCQVPLANLLCLMNPIPGEMGD</sequence>
<dbReference type="VEuPathDB" id="FungiDB:P170DRAFT_271368"/>
<reference evidence="1 2" key="1">
    <citation type="submission" date="2016-12" db="EMBL/GenBank/DDBJ databases">
        <title>The genomes of Aspergillus section Nigri reveals drivers in fungal speciation.</title>
        <authorList>
            <consortium name="DOE Joint Genome Institute"/>
            <person name="Vesth T.C."/>
            <person name="Nybo J."/>
            <person name="Theobald S."/>
            <person name="Brandl J."/>
            <person name="Frisvad J.C."/>
            <person name="Nielsen K.F."/>
            <person name="Lyhne E.K."/>
            <person name="Kogle M.E."/>
            <person name="Kuo A."/>
            <person name="Riley R."/>
            <person name="Clum A."/>
            <person name="Nolan M."/>
            <person name="Lipzen A."/>
            <person name="Salamov A."/>
            <person name="Henrissat B."/>
            <person name="Wiebenga A."/>
            <person name="De Vries R.P."/>
            <person name="Grigoriev I.V."/>
            <person name="Mortensen U.H."/>
            <person name="Andersen M.R."/>
            <person name="Baker S.E."/>
        </authorList>
    </citation>
    <scope>NUCLEOTIDE SEQUENCE [LARGE SCALE GENOMIC DNA]</scope>
    <source>
        <strain evidence="1 2">IBT 23096</strain>
    </source>
</reference>
<proteinExistence type="predicted"/>
<name>A0A2I2FWR5_9EURO</name>
<comment type="caution">
    <text evidence="1">The sequence shown here is derived from an EMBL/GenBank/DDBJ whole genome shotgun (WGS) entry which is preliminary data.</text>
</comment>
<evidence type="ECO:0000313" key="2">
    <source>
        <dbReference type="Proteomes" id="UP000234275"/>
    </source>
</evidence>
<dbReference type="GeneID" id="36550842"/>
<organism evidence="1 2">
    <name type="scientific">Aspergillus steynii IBT 23096</name>
    <dbReference type="NCBI Taxonomy" id="1392250"/>
    <lineage>
        <taxon>Eukaryota</taxon>
        <taxon>Fungi</taxon>
        <taxon>Dikarya</taxon>
        <taxon>Ascomycota</taxon>
        <taxon>Pezizomycotina</taxon>
        <taxon>Eurotiomycetes</taxon>
        <taxon>Eurotiomycetidae</taxon>
        <taxon>Eurotiales</taxon>
        <taxon>Aspergillaceae</taxon>
        <taxon>Aspergillus</taxon>
        <taxon>Aspergillus subgen. Circumdati</taxon>
    </lineage>
</organism>
<dbReference type="RefSeq" id="XP_024700308.1">
    <property type="nucleotide sequence ID" value="XM_024843143.1"/>
</dbReference>
<accession>A0A2I2FWR5</accession>
<gene>
    <name evidence="1" type="ORF">P170DRAFT_271368</name>
</gene>
<protein>
    <submittedName>
        <fullName evidence="1">Uncharacterized protein</fullName>
    </submittedName>
</protein>
<dbReference type="AlphaFoldDB" id="A0A2I2FWR5"/>